<dbReference type="Pfam" id="PF02633">
    <property type="entry name" value="Creatininase"/>
    <property type="match status" value="1"/>
</dbReference>
<comment type="cofactor">
    <cofactor evidence="1">
        <name>Zn(2+)</name>
        <dbReference type="ChEBI" id="CHEBI:29105"/>
    </cofactor>
</comment>
<protein>
    <submittedName>
        <fullName evidence="6">Mycofactocin biosynthesis peptidyl-dipeptidase MftE</fullName>
    </submittedName>
</protein>
<dbReference type="EMBL" id="BAAAPW010000001">
    <property type="protein sequence ID" value="GAA2026884.1"/>
    <property type="molecule type" value="Genomic_DNA"/>
</dbReference>
<dbReference type="InterPro" id="IPR023871">
    <property type="entry name" value="MftE"/>
</dbReference>
<dbReference type="SUPFAM" id="SSF102215">
    <property type="entry name" value="Creatininase"/>
    <property type="match status" value="1"/>
</dbReference>
<evidence type="ECO:0000256" key="1">
    <source>
        <dbReference type="ARBA" id="ARBA00001947"/>
    </source>
</evidence>
<proteinExistence type="inferred from homology"/>
<dbReference type="PANTHER" id="PTHR35005">
    <property type="entry name" value="3-DEHYDRO-SCYLLO-INOSOSE HYDROLASE"/>
    <property type="match status" value="1"/>
</dbReference>
<keyword evidence="2" id="KW-0479">Metal-binding</keyword>
<evidence type="ECO:0000313" key="7">
    <source>
        <dbReference type="Proteomes" id="UP001501196"/>
    </source>
</evidence>
<dbReference type="Proteomes" id="UP001501196">
    <property type="component" value="Unassembled WGS sequence"/>
</dbReference>
<dbReference type="NCBIfam" id="TIGR03964">
    <property type="entry name" value="mycofact_creat"/>
    <property type="match status" value="1"/>
</dbReference>
<dbReference type="RefSeq" id="WP_344369582.1">
    <property type="nucleotide sequence ID" value="NZ_BAAAPW010000001.1"/>
</dbReference>
<accession>A0ABP5FK84</accession>
<sequence length="261" mass="27511">MPVRTAATDPVEGEGAQRPRALVDRPWPIVGRPVLFIPVGSTEQHGPHLPLDTDTVIAAAVAEELAERRRAVGEDAVVAPAVGFGASGEHQAFPGTISIGTAALEAVVIELCRSATTWVDRIVFVNGHGGNVPALTAAVSRVRVEEDRDAAWLSCVPREGIDETDTHAGRLETSVMLHLEPMRVHESAIERGVTEPLPDLMPSLRADGVSAVSPNGVLGDPTHATAADGARIFESICDRAWHLVRGGHVDSAGRLMGARPA</sequence>
<evidence type="ECO:0000256" key="5">
    <source>
        <dbReference type="ARBA" id="ARBA00024029"/>
    </source>
</evidence>
<dbReference type="InterPro" id="IPR024087">
    <property type="entry name" value="Creatininase-like_sf"/>
</dbReference>
<evidence type="ECO:0000256" key="3">
    <source>
        <dbReference type="ARBA" id="ARBA00022801"/>
    </source>
</evidence>
<comment type="similarity">
    <text evidence="5">Belongs to the creatininase superfamily.</text>
</comment>
<keyword evidence="3" id="KW-0378">Hydrolase</keyword>
<evidence type="ECO:0000313" key="6">
    <source>
        <dbReference type="EMBL" id="GAA2026884.1"/>
    </source>
</evidence>
<dbReference type="InterPro" id="IPR003785">
    <property type="entry name" value="Creatininase/forma_Hydrolase"/>
</dbReference>
<comment type="caution">
    <text evidence="6">The sequence shown here is derived from an EMBL/GenBank/DDBJ whole genome shotgun (WGS) entry which is preliminary data.</text>
</comment>
<evidence type="ECO:0000256" key="4">
    <source>
        <dbReference type="ARBA" id="ARBA00022833"/>
    </source>
</evidence>
<gene>
    <name evidence="6" type="primary">mftE</name>
    <name evidence="6" type="ORF">GCM10009819_07660</name>
</gene>
<organism evidence="6 7">
    <name type="scientific">Agromyces tropicus</name>
    <dbReference type="NCBI Taxonomy" id="555371"/>
    <lineage>
        <taxon>Bacteria</taxon>
        <taxon>Bacillati</taxon>
        <taxon>Actinomycetota</taxon>
        <taxon>Actinomycetes</taxon>
        <taxon>Micrococcales</taxon>
        <taxon>Microbacteriaceae</taxon>
        <taxon>Agromyces</taxon>
    </lineage>
</organism>
<reference evidence="7" key="1">
    <citation type="journal article" date="2019" name="Int. J. Syst. Evol. Microbiol.">
        <title>The Global Catalogue of Microorganisms (GCM) 10K type strain sequencing project: providing services to taxonomists for standard genome sequencing and annotation.</title>
        <authorList>
            <consortium name="The Broad Institute Genomics Platform"/>
            <consortium name="The Broad Institute Genome Sequencing Center for Infectious Disease"/>
            <person name="Wu L."/>
            <person name="Ma J."/>
        </authorList>
    </citation>
    <scope>NUCLEOTIDE SEQUENCE [LARGE SCALE GENOMIC DNA]</scope>
    <source>
        <strain evidence="7">JCM 15672</strain>
    </source>
</reference>
<dbReference type="PANTHER" id="PTHR35005:SF1">
    <property type="entry name" value="2-AMINO-5-FORMYLAMINO-6-RIBOSYLAMINOPYRIMIDIN-4(3H)-ONE 5'-MONOPHOSPHATE DEFORMYLASE"/>
    <property type="match status" value="1"/>
</dbReference>
<keyword evidence="4" id="KW-0862">Zinc</keyword>
<evidence type="ECO:0000256" key="2">
    <source>
        <dbReference type="ARBA" id="ARBA00022723"/>
    </source>
</evidence>
<dbReference type="Gene3D" id="3.40.50.10310">
    <property type="entry name" value="Creatininase"/>
    <property type="match status" value="1"/>
</dbReference>
<keyword evidence="7" id="KW-1185">Reference proteome</keyword>
<name>A0ABP5FK84_9MICO</name>